<evidence type="ECO:0000313" key="10">
    <source>
        <dbReference type="Proteomes" id="UP000186922"/>
    </source>
</evidence>
<dbReference type="InterPro" id="IPR000276">
    <property type="entry name" value="GPCR_Rhodpsn"/>
</dbReference>
<keyword evidence="5" id="KW-0675">Receptor</keyword>
<evidence type="ECO:0000256" key="3">
    <source>
        <dbReference type="ARBA" id="ARBA00022989"/>
    </source>
</evidence>
<feature type="transmembrane region" description="Helical" evidence="7">
    <location>
        <begin position="73"/>
        <end position="95"/>
    </location>
</feature>
<evidence type="ECO:0000256" key="7">
    <source>
        <dbReference type="SAM" id="Phobius"/>
    </source>
</evidence>
<keyword evidence="2 5" id="KW-0812">Transmembrane</keyword>
<reference evidence="9 10" key="1">
    <citation type="journal article" date="2016" name="Nat. Commun.">
        <title>Extremotolerant tardigrade genome and improved radiotolerance of human cultured cells by tardigrade-unique protein.</title>
        <authorList>
            <person name="Hashimoto T."/>
            <person name="Horikawa D.D."/>
            <person name="Saito Y."/>
            <person name="Kuwahara H."/>
            <person name="Kozuka-Hata H."/>
            <person name="Shin-I T."/>
            <person name="Minakuchi Y."/>
            <person name="Ohishi K."/>
            <person name="Motoyama A."/>
            <person name="Aizu T."/>
            <person name="Enomoto A."/>
            <person name="Kondo K."/>
            <person name="Tanaka S."/>
            <person name="Hara Y."/>
            <person name="Koshikawa S."/>
            <person name="Sagara H."/>
            <person name="Miura T."/>
            <person name="Yokobori S."/>
            <person name="Miyagawa K."/>
            <person name="Suzuki Y."/>
            <person name="Kubo T."/>
            <person name="Oyama M."/>
            <person name="Kohara Y."/>
            <person name="Fujiyama A."/>
            <person name="Arakawa K."/>
            <person name="Katayama T."/>
            <person name="Toyoda A."/>
            <person name="Kunieda T."/>
        </authorList>
    </citation>
    <scope>NUCLEOTIDE SEQUENCE [LARGE SCALE GENOMIC DNA]</scope>
    <source>
        <strain evidence="9 10">YOKOZUNA-1</strain>
    </source>
</reference>
<dbReference type="PRINTS" id="PR00237">
    <property type="entry name" value="GPCRRHODOPSN"/>
</dbReference>
<keyword evidence="5" id="KW-0297">G-protein coupled receptor</keyword>
<feature type="domain" description="G-protein coupled receptors family 1 profile" evidence="8">
    <location>
        <begin position="51"/>
        <end position="348"/>
    </location>
</feature>
<evidence type="ECO:0000256" key="4">
    <source>
        <dbReference type="ARBA" id="ARBA00023136"/>
    </source>
</evidence>
<feature type="transmembrane region" description="Helical" evidence="7">
    <location>
        <begin position="115"/>
        <end position="140"/>
    </location>
</feature>
<evidence type="ECO:0000256" key="5">
    <source>
        <dbReference type="RuleBase" id="RU000688"/>
    </source>
</evidence>
<evidence type="ECO:0000259" key="8">
    <source>
        <dbReference type="PROSITE" id="PS50262"/>
    </source>
</evidence>
<organism evidence="9 10">
    <name type="scientific">Ramazzottius varieornatus</name>
    <name type="common">Water bear</name>
    <name type="synonym">Tardigrade</name>
    <dbReference type="NCBI Taxonomy" id="947166"/>
    <lineage>
        <taxon>Eukaryota</taxon>
        <taxon>Metazoa</taxon>
        <taxon>Ecdysozoa</taxon>
        <taxon>Tardigrada</taxon>
        <taxon>Eutardigrada</taxon>
        <taxon>Parachela</taxon>
        <taxon>Hypsibioidea</taxon>
        <taxon>Ramazzottiidae</taxon>
        <taxon>Ramazzottius</taxon>
    </lineage>
</organism>
<keyword evidence="5" id="KW-0807">Transducer</keyword>
<comment type="similarity">
    <text evidence="5">Belongs to the G-protein coupled receptor 1 family.</text>
</comment>
<dbReference type="PANTHER" id="PTHR46641">
    <property type="entry name" value="FMRFAMIDE RECEPTOR-RELATED"/>
    <property type="match status" value="1"/>
</dbReference>
<feature type="transmembrane region" description="Helical" evidence="7">
    <location>
        <begin position="39"/>
        <end position="61"/>
    </location>
</feature>
<feature type="transmembrane region" description="Helical" evidence="7">
    <location>
        <begin position="161"/>
        <end position="181"/>
    </location>
</feature>
<comment type="caution">
    <text evidence="9">The sequence shown here is derived from an EMBL/GenBank/DDBJ whole genome shotgun (WGS) entry which is preliminary data.</text>
</comment>
<dbReference type="OrthoDB" id="10011262at2759"/>
<evidence type="ECO:0000256" key="1">
    <source>
        <dbReference type="ARBA" id="ARBA00004370"/>
    </source>
</evidence>
<dbReference type="Gene3D" id="1.20.1070.10">
    <property type="entry name" value="Rhodopsin 7-helix transmembrane proteins"/>
    <property type="match status" value="1"/>
</dbReference>
<dbReference type="GO" id="GO:0004930">
    <property type="term" value="F:G protein-coupled receptor activity"/>
    <property type="evidence" value="ECO:0007669"/>
    <property type="project" value="UniProtKB-KW"/>
</dbReference>
<proteinExistence type="inferred from homology"/>
<accession>A0A1D1VLZ5</accession>
<evidence type="ECO:0000313" key="9">
    <source>
        <dbReference type="EMBL" id="GAV01846.1"/>
    </source>
</evidence>
<dbReference type="PROSITE" id="PS50262">
    <property type="entry name" value="G_PROTEIN_RECEP_F1_2"/>
    <property type="match status" value="1"/>
</dbReference>
<dbReference type="Proteomes" id="UP000186922">
    <property type="component" value="Unassembled WGS sequence"/>
</dbReference>
<dbReference type="SUPFAM" id="SSF81321">
    <property type="entry name" value="Family A G protein-coupled receptor-like"/>
    <property type="match status" value="1"/>
</dbReference>
<name>A0A1D1VLZ5_RAMVA</name>
<keyword evidence="4 7" id="KW-0472">Membrane</keyword>
<feature type="region of interest" description="Disordered" evidence="6">
    <location>
        <begin position="251"/>
        <end position="275"/>
    </location>
</feature>
<dbReference type="GO" id="GO:0016020">
    <property type="term" value="C:membrane"/>
    <property type="evidence" value="ECO:0007669"/>
    <property type="project" value="UniProtKB-SubCell"/>
</dbReference>
<dbReference type="AlphaFoldDB" id="A0A1D1VLZ5"/>
<dbReference type="InterPro" id="IPR017452">
    <property type="entry name" value="GPCR_Rhodpsn_7TM"/>
</dbReference>
<sequence length="409" mass="45951">MNGTIRDACGWPVPPRGAASELDKDVEAAVAAMQYLDLISYPLFLLLAIVGNTLNLTILCADQRSQNHASKNTYLVAIALCDLFYMLWSVFSYIFNYDDQLNGGPSAAVQLTNDRIAGVVMFFQEALAVSSAWLIVAFSVERFVAIRWPLKHLSVAQKKRSTLVTFGILLLAVLFTVVRLIDYYRLFALYINLEPKPARKPPRPSWLLAWFITYLYGQAINQVLTFLTILILNICLLKTILRQRRKRRDTLQANVSTHSQPGNGRHNGNTPGIIATPSPPNKAWSTLPLLASCVILYLVTQTPTLVDHVIFLLEKSCTHQSDQHVKMLLNPVQNILLNINHSVNFLLYCGVDERFRRRLWKIANVCLLPVTHSRRQEEAPQHGPALVTTVSSHTKSSSVFGSIKSLHLH</sequence>
<protein>
    <recommendedName>
        <fullName evidence="8">G-protein coupled receptors family 1 profile domain-containing protein</fullName>
    </recommendedName>
</protein>
<gene>
    <name evidence="9" type="primary">RvY_12490-1</name>
    <name evidence="9" type="synonym">RvY_12490.1</name>
    <name evidence="9" type="ORF">RvY_12490</name>
</gene>
<dbReference type="PROSITE" id="PS00237">
    <property type="entry name" value="G_PROTEIN_RECEP_F1_1"/>
    <property type="match status" value="1"/>
</dbReference>
<dbReference type="CDD" id="cd14978">
    <property type="entry name" value="7tmA_FMRFamide_R-like"/>
    <property type="match status" value="1"/>
</dbReference>
<evidence type="ECO:0000256" key="6">
    <source>
        <dbReference type="SAM" id="MobiDB-lite"/>
    </source>
</evidence>
<keyword evidence="3 7" id="KW-1133">Transmembrane helix</keyword>
<evidence type="ECO:0000256" key="2">
    <source>
        <dbReference type="ARBA" id="ARBA00022692"/>
    </source>
</evidence>
<dbReference type="Pfam" id="PF00001">
    <property type="entry name" value="7tm_1"/>
    <property type="match status" value="1"/>
</dbReference>
<dbReference type="EMBL" id="BDGG01000007">
    <property type="protein sequence ID" value="GAV01846.1"/>
    <property type="molecule type" value="Genomic_DNA"/>
</dbReference>
<feature type="compositionally biased region" description="Polar residues" evidence="6">
    <location>
        <begin position="251"/>
        <end position="270"/>
    </location>
</feature>
<dbReference type="InterPro" id="IPR052954">
    <property type="entry name" value="GPCR-Ligand_Int"/>
</dbReference>
<comment type="subcellular location">
    <subcellularLocation>
        <location evidence="1">Membrane</location>
    </subcellularLocation>
</comment>
<keyword evidence="10" id="KW-1185">Reference proteome</keyword>
<feature type="transmembrane region" description="Helical" evidence="7">
    <location>
        <begin position="207"/>
        <end position="237"/>
    </location>
</feature>